<dbReference type="Proteomes" id="UP000299102">
    <property type="component" value="Unassembled WGS sequence"/>
</dbReference>
<comment type="caution">
    <text evidence="1">The sequence shown here is derived from an EMBL/GenBank/DDBJ whole genome shotgun (WGS) entry which is preliminary data.</text>
</comment>
<protein>
    <submittedName>
        <fullName evidence="1">Uncharacterized protein</fullName>
    </submittedName>
</protein>
<name>A0A4C1X2R4_EUMVA</name>
<evidence type="ECO:0000313" key="1">
    <source>
        <dbReference type="EMBL" id="GBP56565.1"/>
    </source>
</evidence>
<organism evidence="1 2">
    <name type="scientific">Eumeta variegata</name>
    <name type="common">Bagworm moth</name>
    <name type="synonym">Eumeta japonica</name>
    <dbReference type="NCBI Taxonomy" id="151549"/>
    <lineage>
        <taxon>Eukaryota</taxon>
        <taxon>Metazoa</taxon>
        <taxon>Ecdysozoa</taxon>
        <taxon>Arthropoda</taxon>
        <taxon>Hexapoda</taxon>
        <taxon>Insecta</taxon>
        <taxon>Pterygota</taxon>
        <taxon>Neoptera</taxon>
        <taxon>Endopterygota</taxon>
        <taxon>Lepidoptera</taxon>
        <taxon>Glossata</taxon>
        <taxon>Ditrysia</taxon>
        <taxon>Tineoidea</taxon>
        <taxon>Psychidae</taxon>
        <taxon>Oiketicinae</taxon>
        <taxon>Eumeta</taxon>
    </lineage>
</organism>
<sequence length="222" mass="24943">MVSHLGYKKPLFIDPKDKKKQVLNKNVSLAVQRYAFWATAATLLVLREDLVSCENGNSPRITNGEETKERRLFKSTDDRKLQPAGRKFETPLTRVGAAADVTMCGPRKLINKFVYNTFGLFVCVCACAQSSLQLTAGVDRRESTKSVVSQKTEFKAFVSLPFLLEFVSPQTAIRNSVLTNTTLPRGYGTTTRPVLADVNRTIELFKEQRLRVREPNEAAPRE</sequence>
<proteinExistence type="predicted"/>
<keyword evidence="2" id="KW-1185">Reference proteome</keyword>
<reference evidence="1 2" key="1">
    <citation type="journal article" date="2019" name="Commun. Biol.">
        <title>The bagworm genome reveals a unique fibroin gene that provides high tensile strength.</title>
        <authorList>
            <person name="Kono N."/>
            <person name="Nakamura H."/>
            <person name="Ohtoshi R."/>
            <person name="Tomita M."/>
            <person name="Numata K."/>
            <person name="Arakawa K."/>
        </authorList>
    </citation>
    <scope>NUCLEOTIDE SEQUENCE [LARGE SCALE GENOMIC DNA]</scope>
</reference>
<dbReference type="AlphaFoldDB" id="A0A4C1X2R4"/>
<gene>
    <name evidence="1" type="ORF">EVAR_80326_1</name>
</gene>
<accession>A0A4C1X2R4</accession>
<evidence type="ECO:0000313" key="2">
    <source>
        <dbReference type="Proteomes" id="UP000299102"/>
    </source>
</evidence>
<dbReference type="EMBL" id="BGZK01000696">
    <property type="protein sequence ID" value="GBP56565.1"/>
    <property type="molecule type" value="Genomic_DNA"/>
</dbReference>